<comment type="caution">
    <text evidence="1">The sequence shown here is derived from an EMBL/GenBank/DDBJ whole genome shotgun (WGS) entry which is preliminary data.</text>
</comment>
<proteinExistence type="predicted"/>
<organism evidence="1 2">
    <name type="scientific">Monosporascus ibericus</name>
    <dbReference type="NCBI Taxonomy" id="155417"/>
    <lineage>
        <taxon>Eukaryota</taxon>
        <taxon>Fungi</taxon>
        <taxon>Dikarya</taxon>
        <taxon>Ascomycota</taxon>
        <taxon>Pezizomycotina</taxon>
        <taxon>Sordariomycetes</taxon>
        <taxon>Xylariomycetidae</taxon>
        <taxon>Xylariales</taxon>
        <taxon>Xylariales incertae sedis</taxon>
        <taxon>Monosporascus</taxon>
    </lineage>
</organism>
<protein>
    <submittedName>
        <fullName evidence="1">Uncharacterized protein</fullName>
    </submittedName>
</protein>
<name>A0A4Q4TJ78_9PEZI</name>
<dbReference type="Proteomes" id="UP000293360">
    <property type="component" value="Unassembled WGS sequence"/>
</dbReference>
<dbReference type="OrthoDB" id="3231000at2759"/>
<dbReference type="EMBL" id="QJNU01000173">
    <property type="protein sequence ID" value="RYP05303.1"/>
    <property type="molecule type" value="Genomic_DNA"/>
</dbReference>
<reference evidence="1 2" key="1">
    <citation type="submission" date="2018-06" db="EMBL/GenBank/DDBJ databases">
        <title>Complete Genomes of Monosporascus.</title>
        <authorList>
            <person name="Robinson A.J."/>
            <person name="Natvig D.O."/>
        </authorList>
    </citation>
    <scope>NUCLEOTIDE SEQUENCE [LARGE SCALE GENOMIC DNA]</scope>
    <source>
        <strain evidence="1 2">CBS 110550</strain>
    </source>
</reference>
<dbReference type="STRING" id="155417.A0A4Q4TJ78"/>
<evidence type="ECO:0000313" key="2">
    <source>
        <dbReference type="Proteomes" id="UP000293360"/>
    </source>
</evidence>
<dbReference type="AlphaFoldDB" id="A0A4Q4TJ78"/>
<accession>A0A4Q4TJ78</accession>
<keyword evidence="2" id="KW-1185">Reference proteome</keyword>
<evidence type="ECO:0000313" key="1">
    <source>
        <dbReference type="EMBL" id="RYP05303.1"/>
    </source>
</evidence>
<gene>
    <name evidence="1" type="ORF">DL764_003901</name>
</gene>
<sequence length="299" mass="33637">MRYYFSPGDHQRIGLIALAQNTPSIIGPDLPSRSLQVLTLRIPTIVFVGSRGRNLDIRDLEIAREKCNAQLRRAFLSVQDSAASEARRSIIRRLEVQNGSTMVVEQQMTATIVHRGNFWTIFIWSDAGNEVDHAHIPVPPTKDFAPVASDLVFCPVFFDNEFTQTSRSSVVPDQNRHPLSRQPLALLNTRYGVTIDWSTISTDSPLAVLQELFVFKAAAALQYVNMLDHVLLEVGGRSDFPSYEHTKLETTVQYDYIKASLSRFEQHCSEILAFLTDPPAKWNIAPKGLRGRESNANEL</sequence>